<dbReference type="PROSITE" id="PS50893">
    <property type="entry name" value="ABC_TRANSPORTER_2"/>
    <property type="match status" value="1"/>
</dbReference>
<accession>A0A369BHZ9</accession>
<dbReference type="RefSeq" id="WP_114296298.1">
    <property type="nucleotide sequence ID" value="NZ_QPJT01000002.1"/>
</dbReference>
<evidence type="ECO:0000256" key="4">
    <source>
        <dbReference type="ARBA" id="ARBA00022840"/>
    </source>
</evidence>
<dbReference type="InterPro" id="IPR050763">
    <property type="entry name" value="ABC_transporter_ATP-binding"/>
</dbReference>
<reference evidence="6 7" key="1">
    <citation type="submission" date="2018-07" db="EMBL/GenBank/DDBJ databases">
        <title>Genomic Encyclopedia of Type Strains, Phase IV (KMG-IV): sequencing the most valuable type-strain genomes for metagenomic binning, comparative biology and taxonomic classification.</title>
        <authorList>
            <person name="Goeker M."/>
        </authorList>
    </citation>
    <scope>NUCLEOTIDE SEQUENCE [LARGE SCALE GENOMIC DNA]</scope>
    <source>
        <strain evidence="6 7">DSM 27016</strain>
    </source>
</reference>
<evidence type="ECO:0000259" key="5">
    <source>
        <dbReference type="PROSITE" id="PS50893"/>
    </source>
</evidence>
<dbReference type="PANTHER" id="PTHR42711">
    <property type="entry name" value="ABC TRANSPORTER ATP-BINDING PROTEIN"/>
    <property type="match status" value="1"/>
</dbReference>
<dbReference type="AlphaFoldDB" id="A0A369BHZ9"/>
<evidence type="ECO:0000256" key="1">
    <source>
        <dbReference type="ARBA" id="ARBA00005417"/>
    </source>
</evidence>
<keyword evidence="4 6" id="KW-0067">ATP-binding</keyword>
<dbReference type="Proteomes" id="UP000253034">
    <property type="component" value="Unassembled WGS sequence"/>
</dbReference>
<dbReference type="InterPro" id="IPR027417">
    <property type="entry name" value="P-loop_NTPase"/>
</dbReference>
<dbReference type="GO" id="GO:0016887">
    <property type="term" value="F:ATP hydrolysis activity"/>
    <property type="evidence" value="ECO:0007669"/>
    <property type="project" value="InterPro"/>
</dbReference>
<comment type="caution">
    <text evidence="6">The sequence shown here is derived from an EMBL/GenBank/DDBJ whole genome shotgun (WGS) entry which is preliminary data.</text>
</comment>
<gene>
    <name evidence="6" type="ORF">DFR58_102261</name>
</gene>
<evidence type="ECO:0000313" key="7">
    <source>
        <dbReference type="Proteomes" id="UP000253034"/>
    </source>
</evidence>
<protein>
    <submittedName>
        <fullName evidence="6">ABC-2 type transport system ATP-binding protein</fullName>
    </submittedName>
</protein>
<evidence type="ECO:0000256" key="2">
    <source>
        <dbReference type="ARBA" id="ARBA00022448"/>
    </source>
</evidence>
<sequence length="332" mass="37655">MYKGYEQRDGGISVEKIVLMQNISSVEHFLQEGEVPRRVLEDISIIIKRSEIWGITGGSAFEIKLMLEIMANIRSYSSGRCVLIERGMPMHKRIILSHVFYIGGSEMIYDNMNVLEFLMLAAGKLNDNKLELQEQIFEFIIDMGLGKISLTANSMLTKEEKAVVILIAASYSDSAMIIFNLPEYEFHEELVNSIAKISKFIRKTGKTLIMGTCSSLMIERSCSHTTFIAGGKLIYNGTVKNLRLNFDKVAVIVRDKNLRGIMEKLAVLLPGHKLSIKDGRLLIESLTEKNKKTGYIYKKILETGFVPEYIETNSKTVQNAYEELVLQYDLQK</sequence>
<dbReference type="OrthoDB" id="1792351at2"/>
<dbReference type="PANTHER" id="PTHR42711:SF5">
    <property type="entry name" value="ABC TRANSPORTER ATP-BINDING PROTEIN NATA"/>
    <property type="match status" value="1"/>
</dbReference>
<evidence type="ECO:0000313" key="6">
    <source>
        <dbReference type="EMBL" id="RCX20188.1"/>
    </source>
</evidence>
<organism evidence="6 7">
    <name type="scientific">Anaerobacterium chartisolvens</name>
    <dbReference type="NCBI Taxonomy" id="1297424"/>
    <lineage>
        <taxon>Bacteria</taxon>
        <taxon>Bacillati</taxon>
        <taxon>Bacillota</taxon>
        <taxon>Clostridia</taxon>
        <taxon>Eubacteriales</taxon>
        <taxon>Oscillospiraceae</taxon>
        <taxon>Anaerobacterium</taxon>
    </lineage>
</organism>
<comment type="similarity">
    <text evidence="1">Belongs to the ABC transporter superfamily.</text>
</comment>
<feature type="domain" description="ABC transporter" evidence="5">
    <location>
        <begin position="18"/>
        <end position="255"/>
    </location>
</feature>
<proteinExistence type="inferred from homology"/>
<keyword evidence="2" id="KW-0813">Transport</keyword>
<dbReference type="EMBL" id="QPJT01000002">
    <property type="protein sequence ID" value="RCX20188.1"/>
    <property type="molecule type" value="Genomic_DNA"/>
</dbReference>
<evidence type="ECO:0000256" key="3">
    <source>
        <dbReference type="ARBA" id="ARBA00022741"/>
    </source>
</evidence>
<dbReference type="SUPFAM" id="SSF52540">
    <property type="entry name" value="P-loop containing nucleoside triphosphate hydrolases"/>
    <property type="match status" value="1"/>
</dbReference>
<dbReference type="GO" id="GO:0005524">
    <property type="term" value="F:ATP binding"/>
    <property type="evidence" value="ECO:0007669"/>
    <property type="project" value="UniProtKB-KW"/>
</dbReference>
<keyword evidence="7" id="KW-1185">Reference proteome</keyword>
<dbReference type="InterPro" id="IPR003439">
    <property type="entry name" value="ABC_transporter-like_ATP-bd"/>
</dbReference>
<keyword evidence="3" id="KW-0547">Nucleotide-binding</keyword>
<name>A0A369BHZ9_9FIRM</name>
<dbReference type="Gene3D" id="3.40.50.300">
    <property type="entry name" value="P-loop containing nucleotide triphosphate hydrolases"/>
    <property type="match status" value="1"/>
</dbReference>